<keyword evidence="4" id="KW-0813">Transport</keyword>
<evidence type="ECO:0000256" key="4">
    <source>
        <dbReference type="ARBA" id="ARBA00022448"/>
    </source>
</evidence>
<evidence type="ECO:0000256" key="6">
    <source>
        <dbReference type="ARBA" id="ARBA00022729"/>
    </source>
</evidence>
<accession>A0A8B7Y5F0</accession>
<dbReference type="GO" id="GO:0000302">
    <property type="term" value="P:response to reactive oxygen species"/>
    <property type="evidence" value="ECO:0007669"/>
    <property type="project" value="TreeGrafter"/>
</dbReference>
<proteinExistence type="inferred from homology"/>
<dbReference type="InterPro" id="IPR022272">
    <property type="entry name" value="Lipocalin_CS"/>
</dbReference>
<dbReference type="InterPro" id="IPR012674">
    <property type="entry name" value="Calycin"/>
</dbReference>
<dbReference type="SUPFAM" id="SSF50814">
    <property type="entry name" value="Lipocalins"/>
    <property type="match status" value="1"/>
</dbReference>
<dbReference type="OrthoDB" id="565904at2759"/>
<evidence type="ECO:0000256" key="5">
    <source>
        <dbReference type="ARBA" id="ARBA00022525"/>
    </source>
</evidence>
<dbReference type="PANTHER" id="PTHR10612:SF34">
    <property type="entry name" value="APOLIPOPROTEIN D"/>
    <property type="match status" value="1"/>
</dbReference>
<dbReference type="InterPro" id="IPR002969">
    <property type="entry name" value="ApolipopD"/>
</dbReference>
<dbReference type="CDD" id="cd19437">
    <property type="entry name" value="lipocalin_apoD-like"/>
    <property type="match status" value="1"/>
</dbReference>
<dbReference type="RefSeq" id="XP_022087767.1">
    <property type="nucleotide sequence ID" value="XM_022232075.1"/>
</dbReference>
<keyword evidence="9" id="KW-0325">Glycoprotein</keyword>
<feature type="domain" description="Lipocalin/cytosolic fatty-acid binding" evidence="12">
    <location>
        <begin position="39"/>
        <end position="184"/>
    </location>
</feature>
<evidence type="ECO:0000256" key="10">
    <source>
        <dbReference type="ARBA" id="ARBA00023283"/>
    </source>
</evidence>
<dbReference type="GO" id="GO:0005737">
    <property type="term" value="C:cytoplasm"/>
    <property type="evidence" value="ECO:0007669"/>
    <property type="project" value="TreeGrafter"/>
</dbReference>
<evidence type="ECO:0000256" key="11">
    <source>
        <dbReference type="PIRNR" id="PIRNR036893"/>
    </source>
</evidence>
<evidence type="ECO:0000256" key="3">
    <source>
        <dbReference type="ARBA" id="ARBA00019890"/>
    </source>
</evidence>
<protein>
    <recommendedName>
        <fullName evidence="3">Apolipoprotein D</fullName>
    </recommendedName>
</protein>
<comment type="subcellular location">
    <subcellularLocation>
        <location evidence="1">Secreted</location>
    </subcellularLocation>
</comment>
<evidence type="ECO:0000256" key="9">
    <source>
        <dbReference type="ARBA" id="ARBA00023180"/>
    </source>
</evidence>
<dbReference type="InterPro" id="IPR000566">
    <property type="entry name" value="Lipocln_cytosolic_FA-bd_dom"/>
</dbReference>
<dbReference type="FunFam" id="2.40.128.20:FF:000003">
    <property type="entry name" value="Apolipoprotein D"/>
    <property type="match status" value="1"/>
</dbReference>
<dbReference type="GO" id="GO:0006629">
    <property type="term" value="P:lipid metabolic process"/>
    <property type="evidence" value="ECO:0007669"/>
    <property type="project" value="TreeGrafter"/>
</dbReference>
<dbReference type="OMA" id="WILYVDD"/>
<keyword evidence="13" id="KW-1185">Reference proteome</keyword>
<dbReference type="GO" id="GO:0042246">
    <property type="term" value="P:tissue regeneration"/>
    <property type="evidence" value="ECO:0007669"/>
    <property type="project" value="InterPro"/>
</dbReference>
<dbReference type="PIRSF" id="PIRSF036893">
    <property type="entry name" value="Lipocalin_ApoD"/>
    <property type="match status" value="1"/>
</dbReference>
<dbReference type="Gene3D" id="2.40.128.20">
    <property type="match status" value="1"/>
</dbReference>
<dbReference type="Proteomes" id="UP000694845">
    <property type="component" value="Unplaced"/>
</dbReference>
<dbReference type="AlphaFoldDB" id="A0A8B7Y5F0"/>
<sequence>MKGFTVSVGLILAGLVACCHAQVFSWGPCPAVQVKQDFNATRYFGKWYEILRFNKTSFEEGTRCNYAIYSNGTRNGTLSVRNAGLRGSEVDSVEGFAYAPDPSQPGKLKVRFSKSWFAGNYWVLDTDYRTFSMVHSCTGFWLFNFQLNWLLSPSRSITADVTTNVMEKFQDAGVDTSNFIQTNQTRCPDF</sequence>
<evidence type="ECO:0000256" key="8">
    <source>
        <dbReference type="ARBA" id="ARBA00023157"/>
    </source>
</evidence>
<dbReference type="InterPro" id="IPR022271">
    <property type="entry name" value="Lipocalin_ApoD"/>
</dbReference>
<evidence type="ECO:0000313" key="13">
    <source>
        <dbReference type="Proteomes" id="UP000694845"/>
    </source>
</evidence>
<keyword evidence="10" id="KW-0873">Pyrrolidone carboxylic acid</keyword>
<name>A0A8B7Y5F0_ACAPL</name>
<keyword evidence="7" id="KW-0446">Lipid-binding</keyword>
<dbReference type="GO" id="GO:0007420">
    <property type="term" value="P:brain development"/>
    <property type="evidence" value="ECO:0007669"/>
    <property type="project" value="InterPro"/>
</dbReference>
<dbReference type="GO" id="GO:0005576">
    <property type="term" value="C:extracellular region"/>
    <property type="evidence" value="ECO:0007669"/>
    <property type="project" value="UniProtKB-SubCell"/>
</dbReference>
<dbReference type="PRINTS" id="PR01219">
    <property type="entry name" value="APOLIPOPROTD"/>
</dbReference>
<dbReference type="PANTHER" id="PTHR10612">
    <property type="entry name" value="APOLIPOPROTEIN D"/>
    <property type="match status" value="1"/>
</dbReference>
<evidence type="ECO:0000256" key="1">
    <source>
        <dbReference type="ARBA" id="ARBA00004613"/>
    </source>
</evidence>
<feature type="signal peptide" evidence="11">
    <location>
        <begin position="1"/>
        <end position="21"/>
    </location>
</feature>
<dbReference type="Pfam" id="PF08212">
    <property type="entry name" value="Lipocalin_2"/>
    <property type="match status" value="1"/>
</dbReference>
<keyword evidence="5" id="KW-0964">Secreted</keyword>
<dbReference type="GO" id="GO:0008289">
    <property type="term" value="F:lipid binding"/>
    <property type="evidence" value="ECO:0007669"/>
    <property type="project" value="UniProtKB-KW"/>
</dbReference>
<keyword evidence="6 11" id="KW-0732">Signal</keyword>
<dbReference type="GeneID" id="110977725"/>
<gene>
    <name evidence="14" type="primary">LOC110977725</name>
</gene>
<dbReference type="PROSITE" id="PS51257">
    <property type="entry name" value="PROKAR_LIPOPROTEIN"/>
    <property type="match status" value="1"/>
</dbReference>
<keyword evidence="8" id="KW-1015">Disulfide bond</keyword>
<evidence type="ECO:0000259" key="12">
    <source>
        <dbReference type="Pfam" id="PF08212"/>
    </source>
</evidence>
<comment type="similarity">
    <text evidence="2 11">Belongs to the calycin superfamily. Lipocalin family.</text>
</comment>
<dbReference type="PROSITE" id="PS00213">
    <property type="entry name" value="LIPOCALIN"/>
    <property type="match status" value="1"/>
</dbReference>
<dbReference type="GO" id="GO:0006869">
    <property type="term" value="P:lipid transport"/>
    <property type="evidence" value="ECO:0007669"/>
    <property type="project" value="InterPro"/>
</dbReference>
<dbReference type="KEGG" id="aplc:110977725"/>
<evidence type="ECO:0000256" key="2">
    <source>
        <dbReference type="ARBA" id="ARBA00006889"/>
    </source>
</evidence>
<reference evidence="14" key="1">
    <citation type="submission" date="2025-08" db="UniProtKB">
        <authorList>
            <consortium name="RefSeq"/>
        </authorList>
    </citation>
    <scope>IDENTIFICATION</scope>
</reference>
<evidence type="ECO:0000313" key="14">
    <source>
        <dbReference type="RefSeq" id="XP_022087767.1"/>
    </source>
</evidence>
<evidence type="ECO:0000256" key="7">
    <source>
        <dbReference type="ARBA" id="ARBA00023121"/>
    </source>
</evidence>
<feature type="chain" id="PRO_5034408718" description="Apolipoprotein D" evidence="11">
    <location>
        <begin position="22"/>
        <end position="190"/>
    </location>
</feature>
<organism evidence="13 14">
    <name type="scientific">Acanthaster planci</name>
    <name type="common">Crown-of-thorns starfish</name>
    <dbReference type="NCBI Taxonomy" id="133434"/>
    <lineage>
        <taxon>Eukaryota</taxon>
        <taxon>Metazoa</taxon>
        <taxon>Echinodermata</taxon>
        <taxon>Eleutherozoa</taxon>
        <taxon>Asterozoa</taxon>
        <taxon>Asteroidea</taxon>
        <taxon>Valvatacea</taxon>
        <taxon>Valvatida</taxon>
        <taxon>Acanthasteridae</taxon>
        <taxon>Acanthaster</taxon>
    </lineage>
</organism>